<proteinExistence type="predicted"/>
<dbReference type="RefSeq" id="WP_106145773.1">
    <property type="nucleotide sequence ID" value="NZ_PVYX01000002.1"/>
</dbReference>
<feature type="domain" description="5'-Nucleotidase C-terminal" evidence="1">
    <location>
        <begin position="76"/>
        <end position="210"/>
    </location>
</feature>
<gene>
    <name evidence="2" type="ORF">CLV81_2905</name>
</gene>
<dbReference type="Gene3D" id="3.90.780.10">
    <property type="entry name" value="5'-Nucleotidase, C-terminal domain"/>
    <property type="match status" value="1"/>
</dbReference>
<dbReference type="PANTHER" id="PTHR11575">
    <property type="entry name" value="5'-NUCLEOTIDASE-RELATED"/>
    <property type="match status" value="1"/>
</dbReference>
<dbReference type="Proteomes" id="UP000237640">
    <property type="component" value="Unassembled WGS sequence"/>
</dbReference>
<name>A0A2T0MAF3_9FLAO</name>
<reference evidence="2 3" key="1">
    <citation type="submission" date="2018-03" db="EMBL/GenBank/DDBJ databases">
        <title>Genomic Encyclopedia of Archaeal and Bacterial Type Strains, Phase II (KMG-II): from individual species to whole genera.</title>
        <authorList>
            <person name="Goeker M."/>
        </authorList>
    </citation>
    <scope>NUCLEOTIDE SEQUENCE [LARGE SCALE GENOMIC DNA]</scope>
    <source>
        <strain evidence="2 3">DSM 25027</strain>
    </source>
</reference>
<dbReference type="InterPro" id="IPR006179">
    <property type="entry name" value="5_nucleotidase/apyrase"/>
</dbReference>
<dbReference type="InterPro" id="IPR008334">
    <property type="entry name" value="5'-Nucleotdase_C"/>
</dbReference>
<evidence type="ECO:0000313" key="2">
    <source>
        <dbReference type="EMBL" id="PRX54504.1"/>
    </source>
</evidence>
<dbReference type="Pfam" id="PF02872">
    <property type="entry name" value="5_nucleotid_C"/>
    <property type="match status" value="1"/>
</dbReference>
<organism evidence="2 3">
    <name type="scientific">Flagellimonas meridianipacifica</name>
    <dbReference type="NCBI Taxonomy" id="1080225"/>
    <lineage>
        <taxon>Bacteria</taxon>
        <taxon>Pseudomonadati</taxon>
        <taxon>Bacteroidota</taxon>
        <taxon>Flavobacteriia</taxon>
        <taxon>Flavobacteriales</taxon>
        <taxon>Flavobacteriaceae</taxon>
        <taxon>Flagellimonas</taxon>
    </lineage>
</organism>
<dbReference type="EMBL" id="PVYX01000002">
    <property type="protein sequence ID" value="PRX54504.1"/>
    <property type="molecule type" value="Genomic_DNA"/>
</dbReference>
<dbReference type="SUPFAM" id="SSF55816">
    <property type="entry name" value="5'-nucleotidase (syn. UDP-sugar hydrolase), C-terminal domain"/>
    <property type="match status" value="1"/>
</dbReference>
<dbReference type="OrthoDB" id="4762412at2"/>
<evidence type="ECO:0000313" key="3">
    <source>
        <dbReference type="Proteomes" id="UP000237640"/>
    </source>
</evidence>
<keyword evidence="3" id="KW-1185">Reference proteome</keyword>
<dbReference type="PRINTS" id="PR01607">
    <property type="entry name" value="APYRASEFAMLY"/>
</dbReference>
<dbReference type="PANTHER" id="PTHR11575:SF24">
    <property type="entry name" value="5'-NUCLEOTIDASE"/>
    <property type="match status" value="1"/>
</dbReference>
<dbReference type="GO" id="GO:0016787">
    <property type="term" value="F:hydrolase activity"/>
    <property type="evidence" value="ECO:0007669"/>
    <property type="project" value="InterPro"/>
</dbReference>
<comment type="caution">
    <text evidence="2">The sequence shown here is derived from an EMBL/GenBank/DDBJ whole genome shotgun (WGS) entry which is preliminary data.</text>
</comment>
<sequence>MNPKIQHFVIIITLFSFACKTDQTQLTSIEGTRLNIDTSLTEIDSIENFISPFKERVDTVLDSTLAYAPRSLVLNDGKRNTSMGNFVADLVFEETSPIVKRKINKRLDFVVLNRGGIRSILSEGTVTARNGYEIMPFENYISVVKLNGTQVRELILFLTKSKRTHPFSGMEIVIDSSGSLESVNIQGEPFDESRSYYVATSDYLVSGGADIGFFPAVDSILDTEYLLRNAIIDYFKKQDTLTAKVDDRFIQLN</sequence>
<dbReference type="InterPro" id="IPR036907">
    <property type="entry name" value="5'-Nucleotdase_C_sf"/>
</dbReference>
<dbReference type="PROSITE" id="PS51257">
    <property type="entry name" value="PROKAR_LIPOPROTEIN"/>
    <property type="match status" value="1"/>
</dbReference>
<dbReference type="GO" id="GO:0009166">
    <property type="term" value="P:nucleotide catabolic process"/>
    <property type="evidence" value="ECO:0007669"/>
    <property type="project" value="InterPro"/>
</dbReference>
<accession>A0A2T0MAF3</accession>
<protein>
    <submittedName>
        <fullName evidence="2">5'-nucleotidase-like protein</fullName>
    </submittedName>
</protein>
<evidence type="ECO:0000259" key="1">
    <source>
        <dbReference type="Pfam" id="PF02872"/>
    </source>
</evidence>
<dbReference type="AlphaFoldDB" id="A0A2T0MAF3"/>